<feature type="transmembrane region" description="Helical" evidence="2">
    <location>
        <begin position="64"/>
        <end position="85"/>
    </location>
</feature>
<dbReference type="EMBL" id="WUXR01000025">
    <property type="protein sequence ID" value="MBM4568842.1"/>
    <property type="molecule type" value="Genomic_DNA"/>
</dbReference>
<evidence type="ECO:0000313" key="3">
    <source>
        <dbReference type="EMBL" id="MBM4568842.1"/>
    </source>
</evidence>
<feature type="region of interest" description="Disordered" evidence="1">
    <location>
        <begin position="147"/>
        <end position="205"/>
    </location>
</feature>
<dbReference type="EMBL" id="WVDC01000017">
    <property type="protein sequence ID" value="NKW44191.1"/>
    <property type="molecule type" value="Genomic_DNA"/>
</dbReference>
<keyword evidence="2" id="KW-0472">Membrane</keyword>
<feature type="compositionally biased region" description="Basic and acidic residues" evidence="1">
    <location>
        <begin position="183"/>
        <end position="197"/>
    </location>
</feature>
<reference evidence="3" key="1">
    <citation type="submission" date="2019-11" db="EMBL/GenBank/DDBJ databases">
        <title>Spread of Macrolides and rifampicin resistant Rhodococcus equi in clinical isolates in the USA.</title>
        <authorList>
            <person name="Alvarez-Narvaez S."/>
            <person name="Huber L."/>
            <person name="Cohen N.D."/>
            <person name="Slovis N."/>
            <person name="Greiter M."/>
            <person name="Giguere S."/>
            <person name="Hart K."/>
        </authorList>
    </citation>
    <scope>NUCLEOTIDE SEQUENCE</scope>
    <source>
        <strain evidence="3">Lh_17</strain>
    </source>
</reference>
<reference evidence="4" key="2">
    <citation type="journal article" date="2020" name="Environ. Microbiol.">
        <title>The novel and transferable erm(51) gene confers Macrolides, Lincosamides, and Streptogramins B (MLSB) resistance to clonal Rhodococcus equi in the environment.</title>
        <authorList>
            <person name="Huber L."/>
            <person name="Giguere S."/>
            <person name="Slovis N.M."/>
            <person name="Alvarez-Narvaez S."/>
            <person name="Hart K.A."/>
            <person name="Greiter M."/>
            <person name="Morris E.R.A."/>
            <person name="Cohen N.D."/>
        </authorList>
    </citation>
    <scope>NUCLEOTIDE SEQUENCE</scope>
    <source>
        <strain evidence="4">Lh_116_1</strain>
        <strain evidence="5">Lh_16_1</strain>
    </source>
</reference>
<evidence type="ECO:0000313" key="4">
    <source>
        <dbReference type="EMBL" id="NKT81878.1"/>
    </source>
</evidence>
<gene>
    <name evidence="3" type="ORF">GS441_26570</name>
    <name evidence="4" type="ORF">GS882_28050</name>
    <name evidence="5" type="ORF">GS947_22160</name>
</gene>
<proteinExistence type="predicted"/>
<dbReference type="Proteomes" id="UP000603463">
    <property type="component" value="Unassembled WGS sequence"/>
</dbReference>
<dbReference type="AlphaFoldDB" id="A0A9Q2PMA6"/>
<protein>
    <submittedName>
        <fullName evidence="3">DUF2637 domain-containing protein</fullName>
    </submittedName>
</protein>
<feature type="transmembrane region" description="Helical" evidence="2">
    <location>
        <begin position="31"/>
        <end position="52"/>
    </location>
</feature>
<organism evidence="3 6">
    <name type="scientific">Rhodococcus hoagii</name>
    <name type="common">Corynebacterium equii</name>
    <dbReference type="NCBI Taxonomy" id="43767"/>
    <lineage>
        <taxon>Bacteria</taxon>
        <taxon>Bacillati</taxon>
        <taxon>Actinomycetota</taxon>
        <taxon>Actinomycetes</taxon>
        <taxon>Mycobacteriales</taxon>
        <taxon>Nocardiaceae</taxon>
        <taxon>Prescottella</taxon>
    </lineage>
</organism>
<name>A0A9Q2PMA6_RHOHA</name>
<keyword evidence="2" id="KW-0812">Transmembrane</keyword>
<dbReference type="EMBL" id="WVBC01000044">
    <property type="protein sequence ID" value="NKT81878.1"/>
    <property type="molecule type" value="Genomic_DNA"/>
</dbReference>
<feature type="compositionally biased region" description="Polar residues" evidence="1">
    <location>
        <begin position="162"/>
        <end position="171"/>
    </location>
</feature>
<accession>A0A9Q2PMA6</accession>
<keyword evidence="2" id="KW-1133">Transmembrane helix</keyword>
<evidence type="ECO:0000313" key="6">
    <source>
        <dbReference type="Proteomes" id="UP000808906"/>
    </source>
</evidence>
<evidence type="ECO:0000256" key="2">
    <source>
        <dbReference type="SAM" id="Phobius"/>
    </source>
</evidence>
<comment type="caution">
    <text evidence="3">The sequence shown here is derived from an EMBL/GenBank/DDBJ whole genome shotgun (WGS) entry which is preliminary data.</text>
</comment>
<evidence type="ECO:0000256" key="1">
    <source>
        <dbReference type="SAM" id="MobiDB-lite"/>
    </source>
</evidence>
<feature type="transmembrane region" description="Helical" evidence="2">
    <location>
        <begin position="109"/>
        <end position="131"/>
    </location>
</feature>
<sequence length="354" mass="37601">MTLILAALAFTLSFDALRALAIDIGVRPQRAWMAPVAIDIAQAAATAGLVVIGVADKYKAARWYCMGLATLTVLLSVAGNSYHAYGLAQQNLARVGAGQDLGFTPQPPIVAACIAAIFPLLWLALLHLFTIMLRVIVDERTAAATSANMQEPAMMQRASAPERTTTPSTGRNDAAGAGTDPVDVAHDDASAEHHDTEPATVDASASQHDVAADVPVAIDTPATSHVDVIEDDLVTTAAPRATIPDIDGAPMQDLDPAPAVTRTGYPQTHAGLLDFLVDVDLSDQVKEVARILITQQHRNQADVAREFHVDKSTISRRWTPFVAAAKAEGFTVPPLPRPILAEARTQQIRELQPA</sequence>
<dbReference type="Proteomes" id="UP000808906">
    <property type="component" value="Unassembled WGS sequence"/>
</dbReference>
<evidence type="ECO:0000313" key="5">
    <source>
        <dbReference type="EMBL" id="NKW44191.1"/>
    </source>
</evidence>
<dbReference type="Proteomes" id="UP000608063">
    <property type="component" value="Unassembled WGS sequence"/>
</dbReference>